<dbReference type="EMBL" id="CM039178">
    <property type="protein sequence ID" value="KAH9682120.1"/>
    <property type="molecule type" value="Genomic_DNA"/>
</dbReference>
<name>A0ACB8I4Z1_CITSI</name>
<reference evidence="2" key="1">
    <citation type="journal article" date="2023" name="Hortic. Res.">
        <title>A chromosome-level phased genome enabling allele-level studies in sweet orange: a case study on citrus Huanglongbing tolerance.</title>
        <authorList>
            <person name="Wu B."/>
            <person name="Yu Q."/>
            <person name="Deng Z."/>
            <person name="Duan Y."/>
            <person name="Luo F."/>
            <person name="Gmitter F. Jr."/>
        </authorList>
    </citation>
    <scope>NUCLEOTIDE SEQUENCE [LARGE SCALE GENOMIC DNA]</scope>
    <source>
        <strain evidence="2">cv. Valencia</strain>
    </source>
</reference>
<organism evidence="1 2">
    <name type="scientific">Citrus sinensis</name>
    <name type="common">Sweet orange</name>
    <name type="synonym">Citrus aurantium var. sinensis</name>
    <dbReference type="NCBI Taxonomy" id="2711"/>
    <lineage>
        <taxon>Eukaryota</taxon>
        <taxon>Viridiplantae</taxon>
        <taxon>Streptophyta</taxon>
        <taxon>Embryophyta</taxon>
        <taxon>Tracheophyta</taxon>
        <taxon>Spermatophyta</taxon>
        <taxon>Magnoliopsida</taxon>
        <taxon>eudicotyledons</taxon>
        <taxon>Gunneridae</taxon>
        <taxon>Pentapetalae</taxon>
        <taxon>rosids</taxon>
        <taxon>malvids</taxon>
        <taxon>Sapindales</taxon>
        <taxon>Rutaceae</taxon>
        <taxon>Aurantioideae</taxon>
        <taxon>Citrus</taxon>
    </lineage>
</organism>
<proteinExistence type="predicted"/>
<evidence type="ECO:0000313" key="1">
    <source>
        <dbReference type="EMBL" id="KAH9682120.1"/>
    </source>
</evidence>
<comment type="caution">
    <text evidence="1">The sequence shown here is derived from an EMBL/GenBank/DDBJ whole genome shotgun (WGS) entry which is preliminary data.</text>
</comment>
<dbReference type="Proteomes" id="UP000829398">
    <property type="component" value="Chromosome 9"/>
</dbReference>
<protein>
    <submittedName>
        <fullName evidence="1">1-aminocyclopropane-1-carboxylate oxidase</fullName>
    </submittedName>
</protein>
<keyword evidence="2" id="KW-1185">Reference proteome</keyword>
<evidence type="ECO:0000313" key="2">
    <source>
        <dbReference type="Proteomes" id="UP000829398"/>
    </source>
</evidence>
<sequence length="440" mass="49495">MALQAETDSNYDRESELKAFDDTKAGVKGLVDARVAKVPRIFECEQSVVNLNSGNSSQLRVPTIDPEGIHKDPNTRTEIINKVKNASEEWGFFQVISHGIPLSVLNDIKDGIRKFHELDTETKKKLYSRDPTQRVFYNSNFDLYQAPLAGWRDTILCHLSPHPPSPVELLDVCRDAVMEYRTHVLRLGHTMFELLSEAFGLSSSHLNDMDCEEGLLLLGHYYPACPEPEFTLGTTQHTDGSFITILLQDQVGGLQLISNDKFISANHRVLVKDVGSRVSVACFFRPEAHKGDSSRVYGPVKDLLSDENPPIYRDTFVKDYMKALFSKGLDGTLHESFIFQGARWDLSSSAVQAENLILSIRCVKGIVDFAADRIPQIFIHELPKLSDKSHSSDLYKSVFHVINDGIPSSVLEEMLILYVDFTRKTKSLSKSSIRGMKQDQ</sequence>
<gene>
    <name evidence="1" type="ORF">KPL71_027223</name>
</gene>
<accession>A0ACB8I4Z1</accession>